<dbReference type="HOGENOM" id="CLU_000022_59_7_6"/>
<evidence type="ECO:0000256" key="3">
    <source>
        <dbReference type="ARBA" id="ARBA00022598"/>
    </source>
</evidence>
<dbReference type="Pfam" id="PF13193">
    <property type="entry name" value="AMP-binding_C"/>
    <property type="match status" value="1"/>
</dbReference>
<evidence type="ECO:0000259" key="4">
    <source>
        <dbReference type="Pfam" id="PF00501"/>
    </source>
</evidence>
<dbReference type="FunFam" id="2.30.38.10:FF:000003">
    <property type="entry name" value="Vibriobactin-specific 2,3-dihydroxybenzoate-AMP ligase"/>
    <property type="match status" value="1"/>
</dbReference>
<dbReference type="FunFam" id="3.40.50.980:FF:000003">
    <property type="entry name" value="Vibriobactin-specific 2,3-dihydroxybenzoate-AMP ligase"/>
    <property type="match status" value="1"/>
</dbReference>
<feature type="domain" description="AMP-dependent synthetase/ligase" evidence="4">
    <location>
        <begin position="20"/>
        <end position="380"/>
    </location>
</feature>
<sequence length="525" mass="57363">MHSSFDSLIKQYPFPIAEQLRHWAARYPSRTAVVDAKGSLTYSALDLRVDELAAGLYSLGLRPGEHVLIQLPNGNAFVILLFALLRLGVIPVLAMPSQRALDIDALIALAQPAAYVIHGESHADLARQMARKHACLRQVLVAGETEGDDFTPLFSLRGERQAWPQPDAAGTALLLLSGGTTGTPKLIPRRHADYSYNFSASAELCGLKPQSVYLAVLPVAHNFPLACPGILGTLACGGKVVLTDSASCDEVMPLIAEQGVTHVALVPALAQLWVQAREWEDSDLSSLRVIQVGGARLDPTLAEQVISTFDCPLQQVFGMAEGLLCFTRLDDPLATVLHSQGRPMSPLDEIHVVDEEENDVAPGETGQLLTRGPYTITGYYRAPEHNARAFTAQGFYRTGDNVRLDEAGNLYVEGRIKEQINRAGEKIAAAEVESVLMRLEDVKDCAVVAAPDTLLGERICAFIIAQRTPSDYQQLRQKLVRMGISAWKIPDQIEFLTHWPLTAVGKVDKKRLTALAIERYRHSAQ</sequence>
<evidence type="ECO:0000313" key="6">
    <source>
        <dbReference type="EMBL" id="AEX05851.1"/>
    </source>
</evidence>
<gene>
    <name evidence="6" type="ordered locus">KOX_20655</name>
</gene>
<dbReference type="SUPFAM" id="SSF56801">
    <property type="entry name" value="Acetyl-CoA synthetase-like"/>
    <property type="match status" value="1"/>
</dbReference>
<dbReference type="GO" id="GO:0016878">
    <property type="term" value="F:acid-thiol ligase activity"/>
    <property type="evidence" value="ECO:0007669"/>
    <property type="project" value="UniProtKB-ARBA"/>
</dbReference>
<accession>A0A0H3HH32</accession>
<name>A0A0H3HH32_KLEM8</name>
<dbReference type="Gene3D" id="3.30.300.30">
    <property type="match status" value="1"/>
</dbReference>
<dbReference type="SMR" id="A0A0H3HH32"/>
<dbReference type="InterPro" id="IPR045851">
    <property type="entry name" value="AMP-bd_C_sf"/>
</dbReference>
<evidence type="ECO:0000256" key="1">
    <source>
        <dbReference type="ARBA" id="ARBA00004924"/>
    </source>
</evidence>
<proteinExistence type="inferred from homology"/>
<keyword evidence="3" id="KW-0436">Ligase</keyword>
<dbReference type="Pfam" id="PF00501">
    <property type="entry name" value="AMP-binding"/>
    <property type="match status" value="1"/>
</dbReference>
<dbReference type="PANTHER" id="PTHR43767:SF1">
    <property type="entry name" value="NONRIBOSOMAL PEPTIDE SYNTHASE PES1 (EUROFUNG)-RELATED"/>
    <property type="match status" value="1"/>
</dbReference>
<dbReference type="InterPro" id="IPR020845">
    <property type="entry name" value="AMP-binding_CS"/>
</dbReference>
<feature type="domain" description="AMP-binding enzyme C-terminal" evidence="5">
    <location>
        <begin position="431"/>
        <end position="506"/>
    </location>
</feature>
<dbReference type="FunFam" id="3.30.300.30:FF:000008">
    <property type="entry name" value="2,3-dihydroxybenzoate-AMP ligase"/>
    <property type="match status" value="1"/>
</dbReference>
<dbReference type="InterPro" id="IPR050237">
    <property type="entry name" value="ATP-dep_AMP-bd_enzyme"/>
</dbReference>
<reference evidence="6 7" key="1">
    <citation type="journal article" date="2012" name="J. Bacteriol.">
        <title>Complete genome sequence of Klebsiella oxytoca KCTC 1686, used in production of 2,3-butanediol.</title>
        <authorList>
            <person name="Shin S.H."/>
            <person name="Kim S."/>
            <person name="Kim J.Y."/>
            <person name="Lee S."/>
            <person name="Um Y."/>
            <person name="Oh M.K."/>
            <person name="Kim Y.R."/>
            <person name="Lee J."/>
            <person name="Yang K.S."/>
        </authorList>
    </citation>
    <scope>NUCLEOTIDE SEQUENCE [LARGE SCALE GENOMIC DNA]</scope>
    <source>
        <strain evidence="7">ATCC 8724 / DSM 4798 / JCM 20051 / NBRC 3318 / NRRL B-199 / KCTC 1686</strain>
    </source>
</reference>
<dbReference type="PROSITE" id="PS00455">
    <property type="entry name" value="AMP_BINDING"/>
    <property type="match status" value="1"/>
</dbReference>
<comment type="pathway">
    <text evidence="1">Siderophore biosynthesis.</text>
</comment>
<comment type="similarity">
    <text evidence="2">Belongs to the ATP-dependent AMP-binding enzyme family.</text>
</comment>
<dbReference type="AlphaFoldDB" id="A0A0H3HH32"/>
<dbReference type="FunFam" id="3.40.50.980:FF:000004">
    <property type="entry name" value="2,3-dihydroxybenzoate-AMP ligase"/>
    <property type="match status" value="1"/>
</dbReference>
<dbReference type="Gene3D" id="3.40.50.980">
    <property type="match status" value="2"/>
</dbReference>
<dbReference type="EMBL" id="CP003218">
    <property type="protein sequence ID" value="AEX05851.1"/>
    <property type="molecule type" value="Genomic_DNA"/>
</dbReference>
<dbReference type="Gene3D" id="2.30.38.10">
    <property type="entry name" value="Luciferase, Domain 3"/>
    <property type="match status" value="1"/>
</dbReference>
<dbReference type="InterPro" id="IPR000873">
    <property type="entry name" value="AMP-dep_synth/lig_dom"/>
</dbReference>
<evidence type="ECO:0000256" key="2">
    <source>
        <dbReference type="ARBA" id="ARBA00006432"/>
    </source>
</evidence>
<evidence type="ECO:0000259" key="5">
    <source>
        <dbReference type="Pfam" id="PF13193"/>
    </source>
</evidence>
<organism evidence="6 7">
    <name type="scientific">Klebsiella michiganensis (strain ATCC 8724 / DSM 4798 / JCM 20051 / NBRC 3318 / NRRL B-199 / KCTC 1686 / BUCSAV 143 / CCM 1901)</name>
    <dbReference type="NCBI Taxonomy" id="1006551"/>
    <lineage>
        <taxon>Bacteria</taxon>
        <taxon>Pseudomonadati</taxon>
        <taxon>Pseudomonadota</taxon>
        <taxon>Gammaproteobacteria</taxon>
        <taxon>Enterobacterales</taxon>
        <taxon>Enterobacteriaceae</taxon>
        <taxon>Klebsiella/Raoultella group</taxon>
        <taxon>Klebsiella</taxon>
    </lineage>
</organism>
<evidence type="ECO:0000313" key="7">
    <source>
        <dbReference type="Proteomes" id="UP000007843"/>
    </source>
</evidence>
<dbReference type="InterPro" id="IPR025110">
    <property type="entry name" value="AMP-bd_C"/>
</dbReference>
<dbReference type="Proteomes" id="UP000007843">
    <property type="component" value="Chromosome"/>
</dbReference>
<dbReference type="CDD" id="cd05920">
    <property type="entry name" value="23DHB-AMP_lg"/>
    <property type="match status" value="1"/>
</dbReference>
<dbReference type="RefSeq" id="WP_014229386.1">
    <property type="nucleotide sequence ID" value="NC_016612.1"/>
</dbReference>
<protein>
    <submittedName>
        <fullName evidence="6">Yersiniabactin siderophore biosynthetic protein</fullName>
    </submittedName>
</protein>
<dbReference type="PANTHER" id="PTHR43767">
    <property type="entry name" value="LONG-CHAIN-FATTY-ACID--COA LIGASE"/>
    <property type="match status" value="1"/>
</dbReference>
<dbReference type="KEGG" id="kox:KOX_20655"/>